<reference evidence="5" key="3">
    <citation type="submission" date="2021-05" db="EMBL/GenBank/DDBJ databases">
        <title>Whole genome PacBio Sequel sequence of Salmonella enterica subsp. enterica.</title>
        <authorList>
            <person name="Hoffmann M."/>
            <person name="Balkey M."/>
            <person name="Luo Y."/>
        </authorList>
    </citation>
    <scope>NUCLEOTIDE SEQUENCE</scope>
    <source>
        <plasmid evidence="4">pCFSAN008789</plasmid>
        <plasmid evidence="3">pCFSAN029891</plasmid>
        <plasmid evidence="5">pCFSAN044875</plasmid>
    </source>
</reference>
<feature type="region of interest" description="Disordered" evidence="1">
    <location>
        <begin position="53"/>
        <end position="74"/>
    </location>
</feature>
<reference evidence="3" key="2">
    <citation type="submission" date="2018-07" db="EMBL/GenBank/DDBJ databases">
        <authorList>
            <consortium name="GenomeTrakr network: Whole genome sequencing for foodborne pathogen traceback"/>
        </authorList>
    </citation>
    <scope>NUCLEOTIDE SEQUENCE</scope>
    <source>
        <plasmid evidence="4">pCFSAN008789</plasmid>
        <plasmid evidence="3">pCFSAN029891</plasmid>
    </source>
</reference>
<organism evidence="5">
    <name type="scientific">Salmonella enterica</name>
    <name type="common">Salmonella choleraesuis</name>
    <dbReference type="NCBI Taxonomy" id="28901"/>
    <lineage>
        <taxon>Bacteria</taxon>
        <taxon>Pseudomonadati</taxon>
        <taxon>Pseudomonadota</taxon>
        <taxon>Gammaproteobacteria</taxon>
        <taxon>Enterobacterales</taxon>
        <taxon>Enterobacteriaceae</taxon>
        <taxon>Salmonella</taxon>
    </lineage>
</organism>
<dbReference type="AlphaFoldDB" id="A0A8E7SAY0"/>
<keyword evidence="5" id="KW-0614">Plasmid</keyword>
<dbReference type="EMBL" id="CP075051">
    <property type="protein sequence ID" value="QVY47289.1"/>
    <property type="molecule type" value="Genomic_DNA"/>
</dbReference>
<keyword evidence="2" id="KW-1133">Transmembrane helix</keyword>
<dbReference type="EMBL" id="CP075139">
    <property type="protein sequence ID" value="QVZ90875.1"/>
    <property type="molecule type" value="Genomic_DNA"/>
</dbReference>
<protein>
    <submittedName>
        <fullName evidence="5">Uncharacterized protein</fullName>
    </submittedName>
</protein>
<geneLocation type="plasmid" evidence="5">
    <name>pCFSAN044875</name>
</geneLocation>
<name>A0A8E7SAY0_SALER</name>
<feature type="transmembrane region" description="Helical" evidence="2">
    <location>
        <begin position="6"/>
        <end position="27"/>
    </location>
</feature>
<dbReference type="EMBL" id="CP074629">
    <property type="protein sequence ID" value="QVR97743.1"/>
    <property type="molecule type" value="Genomic_DNA"/>
</dbReference>
<evidence type="ECO:0000256" key="1">
    <source>
        <dbReference type="SAM" id="MobiDB-lite"/>
    </source>
</evidence>
<evidence type="ECO:0000313" key="4">
    <source>
        <dbReference type="EMBL" id="QVY47289.1"/>
    </source>
</evidence>
<dbReference type="RefSeq" id="WP_023228577.1">
    <property type="nucleotide sequence ID" value="NZ_CP075139.1"/>
</dbReference>
<reference evidence="5" key="1">
    <citation type="submission" date="2016-09" db="EMBL/GenBank/DDBJ databases">
        <authorList>
            <person name="Bell R."/>
        </authorList>
    </citation>
    <scope>NUCLEOTIDE SEQUENCE</scope>
    <source>
        <plasmid evidence="5">pCFSAN044875</plasmid>
    </source>
</reference>
<evidence type="ECO:0000256" key="2">
    <source>
        <dbReference type="SAM" id="Phobius"/>
    </source>
</evidence>
<gene>
    <name evidence="5" type="ORF">A7R97_24430</name>
    <name evidence="4" type="ORF">B6K77_25215</name>
    <name evidence="3" type="ORF">XR86_24245</name>
</gene>
<proteinExistence type="predicted"/>
<geneLocation type="plasmid" evidence="4">
    <name>pCFSAN008789</name>
</geneLocation>
<feature type="compositionally biased region" description="Basic and acidic residues" evidence="1">
    <location>
        <begin position="57"/>
        <end position="69"/>
    </location>
</feature>
<sequence length="166" mass="18377">MLGFVSALSATLAIIVLITSIMLVNLLSVSMEKSKQNFQIKFSGVIDSESLANTGGEKGEKGEKGDKSYNSDTSNDMEYDVQQLMISKYVISPKDLPKERYNIAEIETGCSYGNNFSYDVASKLVALNYIILAKAYASSDIRLNLQKPTYDENGINDCWVNTKSRE</sequence>
<geneLocation type="plasmid" evidence="3">
    <name>pCFSAN029891</name>
</geneLocation>
<keyword evidence="2" id="KW-0472">Membrane</keyword>
<keyword evidence="2" id="KW-0812">Transmembrane</keyword>
<accession>A0A8E7SAY0</accession>
<evidence type="ECO:0000313" key="5">
    <source>
        <dbReference type="EMBL" id="QVZ90875.1"/>
    </source>
</evidence>
<evidence type="ECO:0000313" key="3">
    <source>
        <dbReference type="EMBL" id="QVR97743.1"/>
    </source>
</evidence>